<reference evidence="7 8" key="1">
    <citation type="submission" date="2024-02" db="EMBL/GenBank/DDBJ databases">
        <title>Roseibium algae sp. nov., isolated from marine alga (Grateloupia sp.), showing potential in myo-inositol conversion.</title>
        <authorList>
            <person name="Wang Y."/>
        </authorList>
    </citation>
    <scope>NUCLEOTIDE SEQUENCE [LARGE SCALE GENOMIC DNA]</scope>
    <source>
        <strain evidence="7 8">H3510</strain>
    </source>
</reference>
<feature type="domain" description="ABC transporter" evidence="6">
    <location>
        <begin position="7"/>
        <end position="257"/>
    </location>
</feature>
<organism evidence="7 8">
    <name type="scientific">Roseibium algae</name>
    <dbReference type="NCBI Taxonomy" id="3123038"/>
    <lineage>
        <taxon>Bacteria</taxon>
        <taxon>Pseudomonadati</taxon>
        <taxon>Pseudomonadota</taxon>
        <taxon>Alphaproteobacteria</taxon>
        <taxon>Hyphomicrobiales</taxon>
        <taxon>Stappiaceae</taxon>
        <taxon>Roseibium</taxon>
    </lineage>
</organism>
<dbReference type="SUPFAM" id="SSF52540">
    <property type="entry name" value="P-loop containing nucleoside triphosphate hydrolases"/>
    <property type="match status" value="1"/>
</dbReference>
<evidence type="ECO:0000256" key="2">
    <source>
        <dbReference type="ARBA" id="ARBA00005417"/>
    </source>
</evidence>
<dbReference type="RefSeq" id="WP_340277189.1">
    <property type="nucleotide sequence ID" value="NZ_JBAKIA010000021.1"/>
</dbReference>
<keyword evidence="8" id="KW-1185">Reference proteome</keyword>
<protein>
    <submittedName>
        <fullName evidence="7">ATP-binding cassette domain-containing protein</fullName>
    </submittedName>
</protein>
<keyword evidence="4" id="KW-0547">Nucleotide-binding</keyword>
<evidence type="ECO:0000256" key="5">
    <source>
        <dbReference type="ARBA" id="ARBA00022840"/>
    </source>
</evidence>
<dbReference type="InterPro" id="IPR017871">
    <property type="entry name" value="ABC_transporter-like_CS"/>
</dbReference>
<proteinExistence type="inferred from homology"/>
<dbReference type="InterPro" id="IPR027417">
    <property type="entry name" value="P-loop_NTPase"/>
</dbReference>
<dbReference type="PROSITE" id="PS50893">
    <property type="entry name" value="ABC_TRANSPORTER_2"/>
    <property type="match status" value="1"/>
</dbReference>
<dbReference type="CDD" id="cd03257">
    <property type="entry name" value="ABC_NikE_OppD_transporters"/>
    <property type="match status" value="1"/>
</dbReference>
<dbReference type="SMART" id="SM00382">
    <property type="entry name" value="AAA"/>
    <property type="match status" value="1"/>
</dbReference>
<dbReference type="InterPro" id="IPR050319">
    <property type="entry name" value="ABC_transp_ATP-bind"/>
</dbReference>
<name>A0ABU8TQW8_9HYPH</name>
<accession>A0ABU8TQW8</accession>
<dbReference type="Gene3D" id="3.40.50.300">
    <property type="entry name" value="P-loop containing nucleotide triphosphate hydrolases"/>
    <property type="match status" value="1"/>
</dbReference>
<dbReference type="InterPro" id="IPR003593">
    <property type="entry name" value="AAA+_ATPase"/>
</dbReference>
<evidence type="ECO:0000256" key="1">
    <source>
        <dbReference type="ARBA" id="ARBA00004417"/>
    </source>
</evidence>
<dbReference type="Pfam" id="PF08352">
    <property type="entry name" value="oligo_HPY"/>
    <property type="match status" value="1"/>
</dbReference>
<evidence type="ECO:0000313" key="7">
    <source>
        <dbReference type="EMBL" id="MEJ8476572.1"/>
    </source>
</evidence>
<dbReference type="PANTHER" id="PTHR43776:SF7">
    <property type="entry name" value="D,D-DIPEPTIDE TRANSPORT ATP-BINDING PROTEIN DDPF-RELATED"/>
    <property type="match status" value="1"/>
</dbReference>
<dbReference type="InterPro" id="IPR013563">
    <property type="entry name" value="Oligopep_ABC_C"/>
</dbReference>
<keyword evidence="5 7" id="KW-0067">ATP-binding</keyword>
<dbReference type="PROSITE" id="PS00211">
    <property type="entry name" value="ABC_TRANSPORTER_1"/>
    <property type="match status" value="1"/>
</dbReference>
<sequence length="305" mass="33633">MIPAPLLDVQNLMRSFGGGKSLLGRPRPVINAINDVSFQVAAGETLGLVGESGSGKSTVGRAVLQLDPADSGSVRFAGTELTILGPQLMKPYRRQMQMIFQDPYSALNPRMKVGRFVAEPMVVHGVAHGSDLTDRVADLFKLVGLDPSFMSRYPHEFSGGQRQRINIARAIALEPAFIVADEPITALDVSIQAQIINLFQDLQDQMGLAYLFIAHDLSMVRYLCQRVAVMLRGRIVEIAPTENIFADPQHPYTRSLLAAIPVPDPDRKRPDRPLFDVSENIPSREAEMIEVSPGHFVLEHKNKKS</sequence>
<evidence type="ECO:0000256" key="3">
    <source>
        <dbReference type="ARBA" id="ARBA00022448"/>
    </source>
</evidence>
<evidence type="ECO:0000313" key="8">
    <source>
        <dbReference type="Proteomes" id="UP001385499"/>
    </source>
</evidence>
<dbReference type="InterPro" id="IPR003439">
    <property type="entry name" value="ABC_transporter-like_ATP-bd"/>
</dbReference>
<comment type="similarity">
    <text evidence="2">Belongs to the ABC transporter superfamily.</text>
</comment>
<comment type="caution">
    <text evidence="7">The sequence shown here is derived from an EMBL/GenBank/DDBJ whole genome shotgun (WGS) entry which is preliminary data.</text>
</comment>
<keyword evidence="3" id="KW-0813">Transport</keyword>
<gene>
    <name evidence="7" type="ORF">V6575_20995</name>
</gene>
<dbReference type="EMBL" id="JBAKIA010000021">
    <property type="protein sequence ID" value="MEJ8476572.1"/>
    <property type="molecule type" value="Genomic_DNA"/>
</dbReference>
<dbReference type="Pfam" id="PF00005">
    <property type="entry name" value="ABC_tran"/>
    <property type="match status" value="1"/>
</dbReference>
<dbReference type="GO" id="GO:0005524">
    <property type="term" value="F:ATP binding"/>
    <property type="evidence" value="ECO:0007669"/>
    <property type="project" value="UniProtKB-KW"/>
</dbReference>
<evidence type="ECO:0000259" key="6">
    <source>
        <dbReference type="PROSITE" id="PS50893"/>
    </source>
</evidence>
<dbReference type="PANTHER" id="PTHR43776">
    <property type="entry name" value="TRANSPORT ATP-BINDING PROTEIN"/>
    <property type="match status" value="1"/>
</dbReference>
<evidence type="ECO:0000256" key="4">
    <source>
        <dbReference type="ARBA" id="ARBA00022741"/>
    </source>
</evidence>
<dbReference type="Proteomes" id="UP001385499">
    <property type="component" value="Unassembled WGS sequence"/>
</dbReference>
<comment type="subcellular location">
    <subcellularLocation>
        <location evidence="1">Cell inner membrane</location>
        <topology evidence="1">Peripheral membrane protein</topology>
    </subcellularLocation>
</comment>